<dbReference type="InterPro" id="IPR004154">
    <property type="entry name" value="Anticodon-bd"/>
</dbReference>
<feature type="region of interest" description="Disordered" evidence="10">
    <location>
        <begin position="428"/>
        <end position="451"/>
    </location>
</feature>
<evidence type="ECO:0000313" key="12">
    <source>
        <dbReference type="EMBL" id="KAK4209037.1"/>
    </source>
</evidence>
<evidence type="ECO:0000256" key="10">
    <source>
        <dbReference type="SAM" id="MobiDB-lite"/>
    </source>
</evidence>
<dbReference type="GO" id="GO:0006433">
    <property type="term" value="P:prolyl-tRNA aminoacylation"/>
    <property type="evidence" value="ECO:0007669"/>
    <property type="project" value="InterPro"/>
</dbReference>
<dbReference type="Pfam" id="PF00587">
    <property type="entry name" value="tRNA-synt_2b"/>
    <property type="match status" value="1"/>
</dbReference>
<evidence type="ECO:0000259" key="11">
    <source>
        <dbReference type="PROSITE" id="PS50862"/>
    </source>
</evidence>
<dbReference type="EMBL" id="MU858218">
    <property type="protein sequence ID" value="KAK4209037.1"/>
    <property type="molecule type" value="Genomic_DNA"/>
</dbReference>
<keyword evidence="5" id="KW-0067">ATP-binding</keyword>
<dbReference type="SUPFAM" id="SSF55681">
    <property type="entry name" value="Class II aaRS and biotin synthetases"/>
    <property type="match status" value="1"/>
</dbReference>
<dbReference type="Gene3D" id="3.30.930.10">
    <property type="entry name" value="Bira Bifunctional Protein, Domain 2"/>
    <property type="match status" value="2"/>
</dbReference>
<feature type="domain" description="Aminoacyl-transfer RNA synthetases class-II family profile" evidence="11">
    <location>
        <begin position="43"/>
        <end position="488"/>
    </location>
</feature>
<dbReference type="Proteomes" id="UP001301769">
    <property type="component" value="Unassembled WGS sequence"/>
</dbReference>
<dbReference type="InterPro" id="IPR006195">
    <property type="entry name" value="aa-tRNA-synth_II"/>
</dbReference>
<evidence type="ECO:0000256" key="4">
    <source>
        <dbReference type="ARBA" id="ARBA00022741"/>
    </source>
</evidence>
<dbReference type="PROSITE" id="PS50862">
    <property type="entry name" value="AA_TRNA_LIGASE_II"/>
    <property type="match status" value="1"/>
</dbReference>
<gene>
    <name evidence="12" type="ORF">QBC37DRAFT_352430</name>
</gene>
<dbReference type="InterPro" id="IPR045864">
    <property type="entry name" value="aa-tRNA-synth_II/BPL/LPL"/>
</dbReference>
<evidence type="ECO:0000313" key="13">
    <source>
        <dbReference type="Proteomes" id="UP001301769"/>
    </source>
</evidence>
<reference evidence="12" key="1">
    <citation type="journal article" date="2023" name="Mol. Phylogenet. Evol.">
        <title>Genome-scale phylogeny and comparative genomics of the fungal order Sordariales.</title>
        <authorList>
            <person name="Hensen N."/>
            <person name="Bonometti L."/>
            <person name="Westerberg I."/>
            <person name="Brannstrom I.O."/>
            <person name="Guillou S."/>
            <person name="Cros-Aarteil S."/>
            <person name="Calhoun S."/>
            <person name="Haridas S."/>
            <person name="Kuo A."/>
            <person name="Mondo S."/>
            <person name="Pangilinan J."/>
            <person name="Riley R."/>
            <person name="LaButti K."/>
            <person name="Andreopoulos B."/>
            <person name="Lipzen A."/>
            <person name="Chen C."/>
            <person name="Yan M."/>
            <person name="Daum C."/>
            <person name="Ng V."/>
            <person name="Clum A."/>
            <person name="Steindorff A."/>
            <person name="Ohm R.A."/>
            <person name="Martin F."/>
            <person name="Silar P."/>
            <person name="Natvig D.O."/>
            <person name="Lalanne C."/>
            <person name="Gautier V."/>
            <person name="Ament-Velasquez S.L."/>
            <person name="Kruys A."/>
            <person name="Hutchinson M.I."/>
            <person name="Powell A.J."/>
            <person name="Barry K."/>
            <person name="Miller A.N."/>
            <person name="Grigoriev I.V."/>
            <person name="Debuchy R."/>
            <person name="Gladieux P."/>
            <person name="Hiltunen Thoren M."/>
            <person name="Johannesson H."/>
        </authorList>
    </citation>
    <scope>NUCLEOTIDE SEQUENCE</scope>
    <source>
        <strain evidence="12">PSN293</strain>
    </source>
</reference>
<dbReference type="GO" id="GO:0005739">
    <property type="term" value="C:mitochondrion"/>
    <property type="evidence" value="ECO:0007669"/>
    <property type="project" value="TreeGrafter"/>
</dbReference>
<keyword evidence="3 12" id="KW-0436">Ligase</keyword>
<dbReference type="PANTHER" id="PTHR42753">
    <property type="entry name" value="MITOCHONDRIAL RIBOSOME PROTEIN L39/PROLYL-TRNA LIGASE FAMILY MEMBER"/>
    <property type="match status" value="1"/>
</dbReference>
<evidence type="ECO:0000256" key="8">
    <source>
        <dbReference type="ARBA" id="ARBA00029731"/>
    </source>
</evidence>
<dbReference type="Pfam" id="PF03129">
    <property type="entry name" value="HGTP_anticodon"/>
    <property type="match status" value="1"/>
</dbReference>
<evidence type="ECO:0000256" key="9">
    <source>
        <dbReference type="ARBA" id="ARBA00047671"/>
    </source>
</evidence>
<dbReference type="PANTHER" id="PTHR42753:SF2">
    <property type="entry name" value="PROLINE--TRNA LIGASE"/>
    <property type="match status" value="1"/>
</dbReference>
<evidence type="ECO:0000256" key="7">
    <source>
        <dbReference type="ARBA" id="ARBA00023146"/>
    </source>
</evidence>
<dbReference type="AlphaFoldDB" id="A0AAN6Y446"/>
<evidence type="ECO:0000256" key="2">
    <source>
        <dbReference type="ARBA" id="ARBA00012831"/>
    </source>
</evidence>
<dbReference type="InterPro" id="IPR050062">
    <property type="entry name" value="Pro-tRNA_synthetase"/>
</dbReference>
<evidence type="ECO:0000256" key="3">
    <source>
        <dbReference type="ARBA" id="ARBA00022598"/>
    </source>
</evidence>
<dbReference type="InterPro" id="IPR036621">
    <property type="entry name" value="Anticodon-bd_dom_sf"/>
</dbReference>
<keyword evidence="4" id="KW-0547">Nucleotide-binding</keyword>
<comment type="catalytic activity">
    <reaction evidence="9">
        <text>tRNA(Pro) + L-proline + ATP = L-prolyl-tRNA(Pro) + AMP + diphosphate</text>
        <dbReference type="Rhea" id="RHEA:14305"/>
        <dbReference type="Rhea" id="RHEA-COMP:9700"/>
        <dbReference type="Rhea" id="RHEA-COMP:9702"/>
        <dbReference type="ChEBI" id="CHEBI:30616"/>
        <dbReference type="ChEBI" id="CHEBI:33019"/>
        <dbReference type="ChEBI" id="CHEBI:60039"/>
        <dbReference type="ChEBI" id="CHEBI:78442"/>
        <dbReference type="ChEBI" id="CHEBI:78532"/>
        <dbReference type="ChEBI" id="CHEBI:456215"/>
        <dbReference type="EC" id="6.1.1.15"/>
    </reaction>
</comment>
<dbReference type="PRINTS" id="PR01046">
    <property type="entry name" value="TRNASYNTHPRO"/>
</dbReference>
<dbReference type="InterPro" id="IPR002314">
    <property type="entry name" value="aa-tRNA-synt_IIb"/>
</dbReference>
<dbReference type="InterPro" id="IPR002316">
    <property type="entry name" value="Pro-tRNA-ligase_IIa"/>
</dbReference>
<evidence type="ECO:0000256" key="1">
    <source>
        <dbReference type="ARBA" id="ARBA00008226"/>
    </source>
</evidence>
<proteinExistence type="inferred from homology"/>
<accession>A0AAN6Y446</accession>
<evidence type="ECO:0000256" key="5">
    <source>
        <dbReference type="ARBA" id="ARBA00022840"/>
    </source>
</evidence>
<protein>
    <recommendedName>
        <fullName evidence="2">proline--tRNA ligase</fullName>
        <ecNumber evidence="2">6.1.1.15</ecNumber>
    </recommendedName>
    <alternativeName>
        <fullName evidence="8">Prolyl-tRNA synthetase</fullName>
    </alternativeName>
</protein>
<organism evidence="12 13">
    <name type="scientific">Rhypophila decipiens</name>
    <dbReference type="NCBI Taxonomy" id="261697"/>
    <lineage>
        <taxon>Eukaryota</taxon>
        <taxon>Fungi</taxon>
        <taxon>Dikarya</taxon>
        <taxon>Ascomycota</taxon>
        <taxon>Pezizomycotina</taxon>
        <taxon>Sordariomycetes</taxon>
        <taxon>Sordariomycetidae</taxon>
        <taxon>Sordariales</taxon>
        <taxon>Naviculisporaceae</taxon>
        <taxon>Rhypophila</taxon>
    </lineage>
</organism>
<reference evidence="12" key="2">
    <citation type="submission" date="2023-05" db="EMBL/GenBank/DDBJ databases">
        <authorList>
            <consortium name="Lawrence Berkeley National Laboratory"/>
            <person name="Steindorff A."/>
            <person name="Hensen N."/>
            <person name="Bonometti L."/>
            <person name="Westerberg I."/>
            <person name="Brannstrom I.O."/>
            <person name="Guillou S."/>
            <person name="Cros-Aarteil S."/>
            <person name="Calhoun S."/>
            <person name="Haridas S."/>
            <person name="Kuo A."/>
            <person name="Mondo S."/>
            <person name="Pangilinan J."/>
            <person name="Riley R."/>
            <person name="Labutti K."/>
            <person name="Andreopoulos B."/>
            <person name="Lipzen A."/>
            <person name="Chen C."/>
            <person name="Yanf M."/>
            <person name="Daum C."/>
            <person name="Ng V."/>
            <person name="Clum A."/>
            <person name="Ohm R."/>
            <person name="Martin F."/>
            <person name="Silar P."/>
            <person name="Natvig D."/>
            <person name="Lalanne C."/>
            <person name="Gautier V."/>
            <person name="Ament-Velasquez S.L."/>
            <person name="Kruys A."/>
            <person name="Hutchinson M.I."/>
            <person name="Powell A.J."/>
            <person name="Barry K."/>
            <person name="Miller A.N."/>
            <person name="Grigoriev I.V."/>
            <person name="Debuchy R."/>
            <person name="Gladieux P."/>
            <person name="Thoren M.H."/>
            <person name="Johannesson H."/>
        </authorList>
    </citation>
    <scope>NUCLEOTIDE SEQUENCE</scope>
    <source>
        <strain evidence="12">PSN293</strain>
    </source>
</reference>
<dbReference type="GO" id="GO:0004827">
    <property type="term" value="F:proline-tRNA ligase activity"/>
    <property type="evidence" value="ECO:0007669"/>
    <property type="project" value="UniProtKB-EC"/>
</dbReference>
<dbReference type="EC" id="6.1.1.15" evidence="2"/>
<keyword evidence="7" id="KW-0030">Aminoacyl-tRNA synthetase</keyword>
<name>A0AAN6Y446_9PEZI</name>
<feature type="compositionally biased region" description="Polar residues" evidence="10">
    <location>
        <begin position="429"/>
        <end position="438"/>
    </location>
</feature>
<dbReference type="Gene3D" id="3.40.50.800">
    <property type="entry name" value="Anticodon-binding domain"/>
    <property type="match status" value="1"/>
</dbReference>
<dbReference type="GO" id="GO:0005524">
    <property type="term" value="F:ATP binding"/>
    <property type="evidence" value="ECO:0007669"/>
    <property type="project" value="UniProtKB-KW"/>
</dbReference>
<keyword evidence="13" id="KW-1185">Reference proteome</keyword>
<comment type="similarity">
    <text evidence="1">Belongs to the class-II aminoacyl-tRNA synthetase family.</text>
</comment>
<sequence>MLRRAPSRLSRIWVPTGGIASSGDEDGHSKLIRAGFLRQSYPGVFNMLPLGRRVQEKTENLVERHMEESLAASRLSLSTISSEALWSKSGRLQNVASELFRFPDRRGVPYLLSPTHEEEITSLVARTVKSHKELPLRLYQITRKYRDEFRPRHGLLRGREFTMKDLYTFDINLEAALETYHQVGLAYSNIFREMRLPVLAAKASSGDMGGDLSHEYILPTPLGEDRVANCSSCDYVVNEEVADTVAVKEAPSDVPVGVWRGITKDRTILVNVWYPTQTESPASGGVREYNDADINIFALKSILPDLDAGVEDVLPLWKASVGQSTQSASTLLNIVDGRLPASFVDNLKSGAMRVAVWPGVDQSPPSALANIVHSRVGADGRPLNLLRIRTGDECPHCTTGTLRVQKGLELGHTFHLGTRYSEPLEATISAPSGTNLTGSGEPAQPGNDLNRTAQQGIPIQMGCHGIGISRIIGAVAEHFADERGLNWPVAIAPYSCVIIPGRDVADEDALEVYGSILGSLGPSGAHLDPVIDDRAKGIPWKLNDADLVGYPVIIVLGKGWYSSRYAEVQCRRLKVKEFVHIDDLPRIVADLYIKL</sequence>
<evidence type="ECO:0000256" key="6">
    <source>
        <dbReference type="ARBA" id="ARBA00022917"/>
    </source>
</evidence>
<keyword evidence="6" id="KW-0648">Protein biosynthesis</keyword>
<dbReference type="SUPFAM" id="SSF52954">
    <property type="entry name" value="Class II aaRS ABD-related"/>
    <property type="match status" value="1"/>
</dbReference>
<comment type="caution">
    <text evidence="12">The sequence shown here is derived from an EMBL/GenBank/DDBJ whole genome shotgun (WGS) entry which is preliminary data.</text>
</comment>